<keyword evidence="2" id="KW-0472">Membrane</keyword>
<keyword evidence="4" id="KW-1185">Reference proteome</keyword>
<feature type="region of interest" description="Disordered" evidence="1">
    <location>
        <begin position="154"/>
        <end position="194"/>
    </location>
</feature>
<evidence type="ECO:0000313" key="4">
    <source>
        <dbReference type="Proteomes" id="UP000703661"/>
    </source>
</evidence>
<dbReference type="AlphaFoldDB" id="A0A9P6N3V1"/>
<accession>A0A9P6N3V1</accession>
<evidence type="ECO:0000256" key="1">
    <source>
        <dbReference type="SAM" id="MobiDB-lite"/>
    </source>
</evidence>
<dbReference type="OrthoDB" id="2396143at2759"/>
<reference evidence="3" key="1">
    <citation type="journal article" date="2020" name="Fungal Divers.">
        <title>Resolving the Mortierellaceae phylogeny through synthesis of multi-gene phylogenetics and phylogenomics.</title>
        <authorList>
            <person name="Vandepol N."/>
            <person name="Liber J."/>
            <person name="Desiro A."/>
            <person name="Na H."/>
            <person name="Kennedy M."/>
            <person name="Barry K."/>
            <person name="Grigoriev I.V."/>
            <person name="Miller A.N."/>
            <person name="O'Donnell K."/>
            <person name="Stajich J.E."/>
            <person name="Bonito G."/>
        </authorList>
    </citation>
    <scope>NUCLEOTIDE SEQUENCE</scope>
    <source>
        <strain evidence="3">NRRL 2769</strain>
    </source>
</reference>
<feature type="transmembrane region" description="Helical" evidence="2">
    <location>
        <begin position="78"/>
        <end position="101"/>
    </location>
</feature>
<dbReference type="CDD" id="cd12087">
    <property type="entry name" value="TM_EGFR-like"/>
    <property type="match status" value="1"/>
</dbReference>
<protein>
    <submittedName>
        <fullName evidence="3">Uncharacterized protein</fullName>
    </submittedName>
</protein>
<dbReference type="PANTHER" id="PTHR16861:SF4">
    <property type="entry name" value="SH3 DOMAIN PROTEIN (AFU_ORTHOLOGUE AFUA_1G13610)"/>
    <property type="match status" value="1"/>
</dbReference>
<feature type="region of interest" description="Disordered" evidence="1">
    <location>
        <begin position="45"/>
        <end position="71"/>
    </location>
</feature>
<dbReference type="EMBL" id="JAAAID010000093">
    <property type="protein sequence ID" value="KAG0022673.1"/>
    <property type="molecule type" value="Genomic_DNA"/>
</dbReference>
<keyword evidence="2" id="KW-0812">Transmembrane</keyword>
<dbReference type="Proteomes" id="UP000703661">
    <property type="component" value="Unassembled WGS sequence"/>
</dbReference>
<evidence type="ECO:0000313" key="3">
    <source>
        <dbReference type="EMBL" id="KAG0022673.1"/>
    </source>
</evidence>
<organism evidence="3 4">
    <name type="scientific">Entomortierella chlamydospora</name>
    <dbReference type="NCBI Taxonomy" id="101097"/>
    <lineage>
        <taxon>Eukaryota</taxon>
        <taxon>Fungi</taxon>
        <taxon>Fungi incertae sedis</taxon>
        <taxon>Mucoromycota</taxon>
        <taxon>Mortierellomycotina</taxon>
        <taxon>Mortierellomycetes</taxon>
        <taxon>Mortierellales</taxon>
        <taxon>Mortierellaceae</taxon>
        <taxon>Entomortierella</taxon>
    </lineage>
</organism>
<evidence type="ECO:0000256" key="2">
    <source>
        <dbReference type="SAM" id="Phobius"/>
    </source>
</evidence>
<comment type="caution">
    <text evidence="3">The sequence shown here is derived from an EMBL/GenBank/DDBJ whole genome shotgun (WGS) entry which is preliminary data.</text>
</comment>
<proteinExistence type="predicted"/>
<dbReference type="PANTHER" id="PTHR16861">
    <property type="entry name" value="GLYCOPROTEIN 38"/>
    <property type="match status" value="1"/>
</dbReference>
<keyword evidence="2" id="KW-1133">Transmembrane helix</keyword>
<gene>
    <name evidence="3" type="ORF">BGZ80_011485</name>
</gene>
<name>A0A9P6N3V1_9FUNG</name>
<sequence length="194" mass="20691">MTSCTSCQSSNSAHLSVLALASYQQVCQMYGVTSFPAVYIPTTSSTTTSAPGATDTATPAPDNATTGTSHSSGLASGAIAGIIVSGIALIVALAVAGYVYARRKRELERQKEDDELYKYQETTRNSYMETPLPQYTGIQSSLPALPQLTNLRVMNPDNEEEDGNSSSNPGLFNSKFDPARTSSPGWRRGSFDDD</sequence>